<protein>
    <recommendedName>
        <fullName evidence="4">DUF2768 domain-containing protein</fullName>
    </recommendedName>
</protein>
<evidence type="ECO:0008006" key="4">
    <source>
        <dbReference type="Google" id="ProtNLM"/>
    </source>
</evidence>
<dbReference type="STRING" id="1236976.JCM16418_3158"/>
<evidence type="ECO:0000256" key="1">
    <source>
        <dbReference type="SAM" id="Phobius"/>
    </source>
</evidence>
<name>W7YWK2_9BACL</name>
<dbReference type="Pfam" id="PF10966">
    <property type="entry name" value="DUF2768"/>
    <property type="match status" value="1"/>
</dbReference>
<keyword evidence="1" id="KW-1133">Transmembrane helix</keyword>
<feature type="transmembrane region" description="Helical" evidence="1">
    <location>
        <begin position="34"/>
        <end position="56"/>
    </location>
</feature>
<organism evidence="2 3">
    <name type="scientific">Paenibacillus pini JCM 16418</name>
    <dbReference type="NCBI Taxonomy" id="1236976"/>
    <lineage>
        <taxon>Bacteria</taxon>
        <taxon>Bacillati</taxon>
        <taxon>Bacillota</taxon>
        <taxon>Bacilli</taxon>
        <taxon>Bacillales</taxon>
        <taxon>Paenibacillaceae</taxon>
        <taxon>Paenibacillus</taxon>
    </lineage>
</organism>
<gene>
    <name evidence="2" type="ORF">JCM16418_3158</name>
</gene>
<reference evidence="2 3" key="1">
    <citation type="journal article" date="2014" name="Genome Announc.">
        <title>Draft Genome Sequence of Paenibacillus pini JCM 16418T, Isolated from the Rhizosphere of Pine Tree.</title>
        <authorList>
            <person name="Yuki M."/>
            <person name="Oshima K."/>
            <person name="Suda W."/>
            <person name="Oshida Y."/>
            <person name="Kitamura K."/>
            <person name="Iida Y."/>
            <person name="Hattori M."/>
            <person name="Ohkuma M."/>
        </authorList>
    </citation>
    <scope>NUCLEOTIDE SEQUENCE [LARGE SCALE GENOMIC DNA]</scope>
    <source>
        <strain evidence="2 3">JCM 16418</strain>
    </source>
</reference>
<sequence>MDPMTKMWVSLVAMLILGCSVFLITFARTKTKGVIRIALSLIAFLFMVVGFLGGVLSLT</sequence>
<proteinExistence type="predicted"/>
<evidence type="ECO:0000313" key="3">
    <source>
        <dbReference type="Proteomes" id="UP000019364"/>
    </source>
</evidence>
<keyword evidence="1" id="KW-0812">Transmembrane</keyword>
<keyword evidence="1" id="KW-0472">Membrane</keyword>
<keyword evidence="3" id="KW-1185">Reference proteome</keyword>
<dbReference type="InterPro" id="IPR020076">
    <property type="entry name" value="DUF2768"/>
</dbReference>
<feature type="transmembrane region" description="Helical" evidence="1">
    <location>
        <begin position="6"/>
        <end position="27"/>
    </location>
</feature>
<dbReference type="OrthoDB" id="2476435at2"/>
<evidence type="ECO:0000313" key="2">
    <source>
        <dbReference type="EMBL" id="GAF09041.1"/>
    </source>
</evidence>
<accession>W7YWK2</accession>
<dbReference type="Proteomes" id="UP000019364">
    <property type="component" value="Unassembled WGS sequence"/>
</dbReference>
<dbReference type="PROSITE" id="PS51257">
    <property type="entry name" value="PROKAR_LIPOPROTEIN"/>
    <property type="match status" value="1"/>
</dbReference>
<dbReference type="EMBL" id="BAVZ01000009">
    <property type="protein sequence ID" value="GAF09041.1"/>
    <property type="molecule type" value="Genomic_DNA"/>
</dbReference>
<dbReference type="AlphaFoldDB" id="W7YWK2"/>
<comment type="caution">
    <text evidence="2">The sequence shown here is derived from an EMBL/GenBank/DDBJ whole genome shotgun (WGS) entry which is preliminary data.</text>
</comment>